<reference evidence="12" key="1">
    <citation type="journal article" date="2014" name="Genome Announc.">
        <title>De novo whole-genome sequence and genome annotation of Lichtheimia ramosa.</title>
        <authorList>
            <person name="Linde J."/>
            <person name="Schwartze V."/>
            <person name="Binder U."/>
            <person name="Lass-Florl C."/>
            <person name="Voigt K."/>
            <person name="Horn F."/>
        </authorList>
    </citation>
    <scope>NUCLEOTIDE SEQUENCE</scope>
    <source>
        <strain evidence="12">JMRC FSU:6197</strain>
    </source>
</reference>
<dbReference type="Pfam" id="PF03493">
    <property type="entry name" value="BK_channel_a"/>
    <property type="match status" value="1"/>
</dbReference>
<keyword evidence="10" id="KW-0407">Ion channel</keyword>
<organism evidence="12">
    <name type="scientific">Lichtheimia ramosa</name>
    <dbReference type="NCBI Taxonomy" id="688394"/>
    <lineage>
        <taxon>Eukaryota</taxon>
        <taxon>Fungi</taxon>
        <taxon>Fungi incertae sedis</taxon>
        <taxon>Mucoromycota</taxon>
        <taxon>Mucoromycotina</taxon>
        <taxon>Mucoromycetes</taxon>
        <taxon>Mucorales</taxon>
        <taxon>Lichtheimiaceae</taxon>
        <taxon>Lichtheimia</taxon>
    </lineage>
</organism>
<dbReference type="PANTHER" id="PTHR10027:SF10">
    <property type="entry name" value="SLOWPOKE 2, ISOFORM D"/>
    <property type="match status" value="1"/>
</dbReference>
<evidence type="ECO:0000256" key="4">
    <source>
        <dbReference type="ARBA" id="ARBA00022692"/>
    </source>
</evidence>
<protein>
    <recommendedName>
        <fullName evidence="11">Calcium-activated potassium channel BK alpha subunit domain-containing protein</fullName>
    </recommendedName>
</protein>
<evidence type="ECO:0000256" key="8">
    <source>
        <dbReference type="ARBA" id="ARBA00023065"/>
    </source>
</evidence>
<keyword evidence="3" id="KW-0633">Potassium transport</keyword>
<dbReference type="OrthoDB" id="297496at2759"/>
<keyword evidence="4" id="KW-0812">Transmembrane</keyword>
<evidence type="ECO:0000256" key="5">
    <source>
        <dbReference type="ARBA" id="ARBA00022826"/>
    </source>
</evidence>
<keyword evidence="8" id="KW-0406">Ion transport</keyword>
<evidence type="ECO:0000259" key="11">
    <source>
        <dbReference type="Pfam" id="PF03493"/>
    </source>
</evidence>
<keyword evidence="2" id="KW-0813">Transport</keyword>
<dbReference type="EMBL" id="LK023324">
    <property type="protein sequence ID" value="CDS07313.1"/>
    <property type="molecule type" value="Genomic_DNA"/>
</dbReference>
<evidence type="ECO:0000256" key="3">
    <source>
        <dbReference type="ARBA" id="ARBA00022538"/>
    </source>
</evidence>
<evidence type="ECO:0000256" key="10">
    <source>
        <dbReference type="ARBA" id="ARBA00023303"/>
    </source>
</evidence>
<dbReference type="InterPro" id="IPR047871">
    <property type="entry name" value="K_chnl_Slo-like"/>
</dbReference>
<keyword evidence="6" id="KW-0630">Potassium</keyword>
<evidence type="ECO:0000313" key="12">
    <source>
        <dbReference type="EMBL" id="CDS07313.1"/>
    </source>
</evidence>
<comment type="subcellular location">
    <subcellularLocation>
        <location evidence="1">Membrane</location>
        <topology evidence="1">Multi-pass membrane protein</topology>
    </subcellularLocation>
</comment>
<dbReference type="PANTHER" id="PTHR10027">
    <property type="entry name" value="CALCIUM-ACTIVATED POTASSIUM CHANNEL ALPHA CHAIN"/>
    <property type="match status" value="1"/>
</dbReference>
<evidence type="ECO:0000256" key="6">
    <source>
        <dbReference type="ARBA" id="ARBA00022958"/>
    </source>
</evidence>
<evidence type="ECO:0000256" key="9">
    <source>
        <dbReference type="ARBA" id="ARBA00023136"/>
    </source>
</evidence>
<dbReference type="GO" id="GO:0016020">
    <property type="term" value="C:membrane"/>
    <property type="evidence" value="ECO:0007669"/>
    <property type="project" value="UniProtKB-SubCell"/>
</dbReference>
<dbReference type="InterPro" id="IPR003929">
    <property type="entry name" value="K_chnl_BK_asu"/>
</dbReference>
<evidence type="ECO:0000256" key="7">
    <source>
        <dbReference type="ARBA" id="ARBA00022989"/>
    </source>
</evidence>
<keyword evidence="7" id="KW-1133">Transmembrane helix</keyword>
<gene>
    <name evidence="12" type="ORF">LRAMOSA01262</name>
</gene>
<keyword evidence="9" id="KW-0472">Membrane</keyword>
<sequence>MKLFQQQSRRAKAIFCISDSNAPDPVKEDERNTVRLWSMHCYTARHNVPIYTYNLSPITAIYQEVAKEVICVRQFNQYLLALNCRCRGASTFLTNLLHQRDPLNRYDAPWEAQYDDGSCNEIYTAPAAACIVGISFSHAAWLLYKELQVILFAVRTLDNEIILNPAASGYTIQPSDVCIYIAQSSKEIRSIASLNTVYLWQMARMRDYSMASQHQQQIYQPAPATDISSPNIIPTTKPASISNPTRQRYQLSRLPSSTHSLLSGISVGGTFPIKLSQTNDSEAINAKMDHDDDDDSDIDLPLANKIPLMCHLLDKPANLKDITIHKASGMRGHILVCMQQEFINIFKFIYNLRQVGFHKRYQR</sequence>
<feature type="domain" description="Calcium-activated potassium channel BK alpha subunit" evidence="11">
    <location>
        <begin position="67"/>
        <end position="154"/>
    </location>
</feature>
<dbReference type="GO" id="GO:0005267">
    <property type="term" value="F:potassium channel activity"/>
    <property type="evidence" value="ECO:0007669"/>
    <property type="project" value="UniProtKB-KW"/>
</dbReference>
<evidence type="ECO:0000256" key="1">
    <source>
        <dbReference type="ARBA" id="ARBA00004141"/>
    </source>
</evidence>
<keyword evidence="5" id="KW-0631">Potassium channel</keyword>
<accession>A0A077WJQ3</accession>
<dbReference type="AlphaFoldDB" id="A0A077WJQ3"/>
<name>A0A077WJQ3_9FUNG</name>
<proteinExistence type="predicted"/>
<evidence type="ECO:0000256" key="2">
    <source>
        <dbReference type="ARBA" id="ARBA00022448"/>
    </source>
</evidence>